<dbReference type="InterPro" id="IPR007138">
    <property type="entry name" value="ABM_dom"/>
</dbReference>
<dbReference type="Gene3D" id="3.30.70.100">
    <property type="match status" value="1"/>
</dbReference>
<dbReference type="GO" id="GO:0004497">
    <property type="term" value="F:monooxygenase activity"/>
    <property type="evidence" value="ECO:0007669"/>
    <property type="project" value="UniProtKB-KW"/>
</dbReference>
<evidence type="ECO:0000259" key="1">
    <source>
        <dbReference type="PROSITE" id="PS51725"/>
    </source>
</evidence>
<keyword evidence="2" id="KW-0503">Monooxygenase</keyword>
<gene>
    <name evidence="2" type="ORF">H4W79_004473</name>
</gene>
<feature type="domain" description="ABM" evidence="1">
    <location>
        <begin position="13"/>
        <end position="103"/>
    </location>
</feature>
<evidence type="ECO:0000313" key="3">
    <source>
        <dbReference type="Proteomes" id="UP000598217"/>
    </source>
</evidence>
<reference evidence="2 3" key="1">
    <citation type="submission" date="2020-10" db="EMBL/GenBank/DDBJ databases">
        <title>Sequencing the genomes of 1000 actinobacteria strains.</title>
        <authorList>
            <person name="Klenk H.-P."/>
        </authorList>
    </citation>
    <scope>NUCLEOTIDE SEQUENCE [LARGE SCALE GENOMIC DNA]</scope>
    <source>
        <strain evidence="2 3">DSM 45157</strain>
    </source>
</reference>
<proteinExistence type="predicted"/>
<name>A0ABR9HMN6_9ACTN</name>
<sequence>MSETIISENDGIATLVNVFEVEKEKQQQLVDILNEGVEKVMKNRPGFISVNILVSKDGTRVINYAQWNSPEDIQATMADPEAQAYAKKAGALATASPSLYSVASVHHA</sequence>
<dbReference type="RefSeq" id="WP_191266892.1">
    <property type="nucleotide sequence ID" value="NZ_BMXJ01000001.1"/>
</dbReference>
<keyword evidence="3" id="KW-1185">Reference proteome</keyword>
<evidence type="ECO:0000313" key="2">
    <source>
        <dbReference type="EMBL" id="MBE1460259.1"/>
    </source>
</evidence>
<dbReference type="EMBL" id="JADBDY010000001">
    <property type="protein sequence ID" value="MBE1460259.1"/>
    <property type="molecule type" value="Genomic_DNA"/>
</dbReference>
<dbReference type="PROSITE" id="PS51725">
    <property type="entry name" value="ABM"/>
    <property type="match status" value="1"/>
</dbReference>
<dbReference type="InterPro" id="IPR011008">
    <property type="entry name" value="Dimeric_a/b-barrel"/>
</dbReference>
<keyword evidence="2" id="KW-0560">Oxidoreductase</keyword>
<dbReference type="Proteomes" id="UP000598217">
    <property type="component" value="Unassembled WGS sequence"/>
</dbReference>
<organism evidence="2 3">
    <name type="scientific">Nocardiopsis terrae</name>
    <dbReference type="NCBI Taxonomy" id="372655"/>
    <lineage>
        <taxon>Bacteria</taxon>
        <taxon>Bacillati</taxon>
        <taxon>Actinomycetota</taxon>
        <taxon>Actinomycetes</taxon>
        <taxon>Streptosporangiales</taxon>
        <taxon>Nocardiopsidaceae</taxon>
        <taxon>Nocardiopsis</taxon>
    </lineage>
</organism>
<dbReference type="SUPFAM" id="SSF54909">
    <property type="entry name" value="Dimeric alpha+beta barrel"/>
    <property type="match status" value="1"/>
</dbReference>
<accession>A0ABR9HMN6</accession>
<protein>
    <submittedName>
        <fullName evidence="2">Quinol monooxygenase YgiN</fullName>
    </submittedName>
</protein>
<comment type="caution">
    <text evidence="2">The sequence shown here is derived from an EMBL/GenBank/DDBJ whole genome shotgun (WGS) entry which is preliminary data.</text>
</comment>
<dbReference type="Pfam" id="PF03992">
    <property type="entry name" value="ABM"/>
    <property type="match status" value="1"/>
</dbReference>